<reference evidence="4 5" key="1">
    <citation type="submission" date="2020-08" db="EMBL/GenBank/DDBJ databases">
        <title>Genomic Encyclopedia of Type Strains, Phase III (KMG-III): the genomes of soil and plant-associated and newly described type strains.</title>
        <authorList>
            <person name="Whitman W."/>
        </authorList>
    </citation>
    <scope>NUCLEOTIDE SEQUENCE [LARGE SCALE GENOMIC DNA]</scope>
    <source>
        <strain evidence="4 5">CECT 8280</strain>
    </source>
</reference>
<dbReference type="RefSeq" id="WP_077979609.1">
    <property type="nucleotide sequence ID" value="NZ_JACHXX010000008.1"/>
</dbReference>
<feature type="region of interest" description="Disordered" evidence="1">
    <location>
        <begin position="575"/>
        <end position="601"/>
    </location>
</feature>
<protein>
    <submittedName>
        <fullName evidence="4">DNA invertase Pin-like site-specific DNA recombinase</fullName>
    </submittedName>
</protein>
<organism evidence="4 5">
    <name type="scientific">Rhizobium laguerreae</name>
    <dbReference type="NCBI Taxonomy" id="1076926"/>
    <lineage>
        <taxon>Bacteria</taxon>
        <taxon>Pseudomonadati</taxon>
        <taxon>Pseudomonadota</taxon>
        <taxon>Alphaproteobacteria</taxon>
        <taxon>Hyphomicrobiales</taxon>
        <taxon>Rhizobiaceae</taxon>
        <taxon>Rhizobium/Agrobacterium group</taxon>
        <taxon>Rhizobium</taxon>
    </lineage>
</organism>
<dbReference type="Pfam" id="PF07508">
    <property type="entry name" value="Recombinase"/>
    <property type="match status" value="1"/>
</dbReference>
<feature type="compositionally biased region" description="Basic and acidic residues" evidence="1">
    <location>
        <begin position="577"/>
        <end position="601"/>
    </location>
</feature>
<dbReference type="InterPro" id="IPR050639">
    <property type="entry name" value="SSR_resolvase"/>
</dbReference>
<gene>
    <name evidence="4" type="ORF">FHS25_005168</name>
</gene>
<dbReference type="Gene3D" id="3.40.50.1390">
    <property type="entry name" value="Resolvase, N-terminal catalytic domain"/>
    <property type="match status" value="1"/>
</dbReference>
<name>A0ABR6GEG2_9HYPH</name>
<dbReference type="Gene3D" id="3.90.1750.20">
    <property type="entry name" value="Putative Large Serine Recombinase, Chain B, Domain 2"/>
    <property type="match status" value="1"/>
</dbReference>
<dbReference type="EMBL" id="JACHXX010000008">
    <property type="protein sequence ID" value="MBB3164665.1"/>
    <property type="molecule type" value="Genomic_DNA"/>
</dbReference>
<evidence type="ECO:0000313" key="5">
    <source>
        <dbReference type="Proteomes" id="UP000542811"/>
    </source>
</evidence>
<keyword evidence="5" id="KW-1185">Reference proteome</keyword>
<evidence type="ECO:0000259" key="3">
    <source>
        <dbReference type="PROSITE" id="PS51737"/>
    </source>
</evidence>
<dbReference type="Pfam" id="PF00239">
    <property type="entry name" value="Resolvase"/>
    <property type="match status" value="1"/>
</dbReference>
<evidence type="ECO:0000313" key="4">
    <source>
        <dbReference type="EMBL" id="MBB3164665.1"/>
    </source>
</evidence>
<dbReference type="PANTHER" id="PTHR30461:SF23">
    <property type="entry name" value="DNA RECOMBINASE-RELATED"/>
    <property type="match status" value="1"/>
</dbReference>
<accession>A0ABR6GEG2</accession>
<proteinExistence type="predicted"/>
<dbReference type="InterPro" id="IPR036162">
    <property type="entry name" value="Resolvase-like_N_sf"/>
</dbReference>
<dbReference type="Pfam" id="PF13408">
    <property type="entry name" value="Zn_ribbon_recom"/>
    <property type="match status" value="1"/>
</dbReference>
<comment type="caution">
    <text evidence="4">The sequence shown here is derived from an EMBL/GenBank/DDBJ whole genome shotgun (WGS) entry which is preliminary data.</text>
</comment>
<dbReference type="PANTHER" id="PTHR30461">
    <property type="entry name" value="DNA-INVERTASE FROM LAMBDOID PROPHAGE"/>
    <property type="match status" value="1"/>
</dbReference>
<feature type="domain" description="Recombinase" evidence="3">
    <location>
        <begin position="154"/>
        <end position="290"/>
    </location>
</feature>
<dbReference type="Proteomes" id="UP000542811">
    <property type="component" value="Unassembled WGS sequence"/>
</dbReference>
<dbReference type="InterPro" id="IPR025827">
    <property type="entry name" value="Zn_ribbon_recom_dom"/>
</dbReference>
<dbReference type="InterPro" id="IPR006119">
    <property type="entry name" value="Resolv_N"/>
</dbReference>
<dbReference type="InterPro" id="IPR038109">
    <property type="entry name" value="DNA_bind_recomb_sf"/>
</dbReference>
<dbReference type="PROSITE" id="PS51736">
    <property type="entry name" value="RECOMBINASES_3"/>
    <property type="match status" value="1"/>
</dbReference>
<evidence type="ECO:0000259" key="2">
    <source>
        <dbReference type="PROSITE" id="PS51736"/>
    </source>
</evidence>
<dbReference type="SMART" id="SM00857">
    <property type="entry name" value="Resolvase"/>
    <property type="match status" value="1"/>
</dbReference>
<feature type="region of interest" description="Disordered" evidence="1">
    <location>
        <begin position="245"/>
        <end position="265"/>
    </location>
</feature>
<dbReference type="SUPFAM" id="SSF53041">
    <property type="entry name" value="Resolvase-like"/>
    <property type="match status" value="1"/>
</dbReference>
<feature type="domain" description="Resolvase/invertase-type recombinase catalytic" evidence="2">
    <location>
        <begin position="6"/>
        <end position="91"/>
    </location>
</feature>
<dbReference type="CDD" id="cd00338">
    <property type="entry name" value="Ser_Recombinase"/>
    <property type="match status" value="1"/>
</dbReference>
<sequence>MTHGPRAAIYGRFSTDLQNERSTQDQTDLCDAFAKREGYHVVARYADKAKSGASLHGRDGIQRLLGDAQAGLFQIIIVEALDRLSRDMHDLAGMYKRLQFIGCKIIEVHGGEASTMTVGMRGLFAQLFREDNVHKVRRGMSGLLKQGLSAGGKAFAYQPDPSNPGKPRIVESEAEIVRRIFTEYERGRSPKSICKMLNGEGVKPPRGKLWTPSALIGAEERGSGILRNSQYVGRIVWNKNQMVKDPDTGKRVSRANPANERQAADAPELRIISDELFRAVQAQLTERAHKRRPDNMVAQRRPKRLLSGLIKCKACGAGMSVSGVDKSNRTRLRCSAHTNSGACPNPKTFYLEEVEALVIDSLTRELASPAQIQAYAKAHMEQRQAEAAHEGRRQTQIKARLADIQKKNGRLLELILNDVGDAATLSAKMKEQGEERDRLEEELTSLPPERRIIVNPASIASFAERLSAYRPKLEMALYMLDEMGELPRIVRELIKSISVTRDEDGKLSLAVTSWLKPFLAEEGAPVKASRGWGVVTLVAEDRRGLYRRLDSPGLIDFGNWQVSLRDAILEYLSGDPRQPKPDNDLVREIRPSKATGHPRDL</sequence>
<evidence type="ECO:0000256" key="1">
    <source>
        <dbReference type="SAM" id="MobiDB-lite"/>
    </source>
</evidence>
<dbReference type="PROSITE" id="PS51737">
    <property type="entry name" value="RECOMBINASE_DNA_BIND"/>
    <property type="match status" value="1"/>
</dbReference>
<dbReference type="InterPro" id="IPR011109">
    <property type="entry name" value="DNA_bind_recombinase_dom"/>
</dbReference>